<dbReference type="Proteomes" id="UP000626109">
    <property type="component" value="Unassembled WGS sequence"/>
</dbReference>
<keyword evidence="1" id="KW-0732">Signal</keyword>
<evidence type="ECO:0000259" key="2">
    <source>
        <dbReference type="Pfam" id="PF13205"/>
    </source>
</evidence>
<proteinExistence type="predicted"/>
<evidence type="ECO:0000256" key="1">
    <source>
        <dbReference type="ARBA" id="ARBA00022729"/>
    </source>
</evidence>
<reference evidence="3" key="1">
    <citation type="submission" date="2021-02" db="EMBL/GenBank/DDBJ databases">
        <authorList>
            <person name="Dougan E. K."/>
            <person name="Rhodes N."/>
            <person name="Thang M."/>
            <person name="Chan C."/>
        </authorList>
    </citation>
    <scope>NUCLEOTIDE SEQUENCE</scope>
</reference>
<evidence type="ECO:0000313" key="4">
    <source>
        <dbReference type="Proteomes" id="UP000626109"/>
    </source>
</evidence>
<accession>A0A813LSN0</accession>
<feature type="domain" description="SbsA Ig-like" evidence="2">
    <location>
        <begin position="728"/>
        <end position="841"/>
    </location>
</feature>
<dbReference type="InterPro" id="IPR032812">
    <property type="entry name" value="SbsA_Ig"/>
</dbReference>
<evidence type="ECO:0000313" key="3">
    <source>
        <dbReference type="EMBL" id="CAE8740405.1"/>
    </source>
</evidence>
<gene>
    <name evidence="3" type="ORF">PGLA2088_LOCUS50021</name>
</gene>
<protein>
    <recommendedName>
        <fullName evidence="2">SbsA Ig-like domain-containing protein</fullName>
    </recommendedName>
</protein>
<name>A0A813LSN0_POLGL</name>
<dbReference type="Pfam" id="PF13205">
    <property type="entry name" value="Big_5"/>
    <property type="match status" value="1"/>
</dbReference>
<organism evidence="3 4">
    <name type="scientific">Polarella glacialis</name>
    <name type="common">Dinoflagellate</name>
    <dbReference type="NCBI Taxonomy" id="89957"/>
    <lineage>
        <taxon>Eukaryota</taxon>
        <taxon>Sar</taxon>
        <taxon>Alveolata</taxon>
        <taxon>Dinophyceae</taxon>
        <taxon>Suessiales</taxon>
        <taxon>Suessiaceae</taxon>
        <taxon>Polarella</taxon>
    </lineage>
</organism>
<sequence length="1549" mass="167804">ANCGWQAGVGSFVLHPYDNSSHVLGEVSVNDVIFVSSRAFFNPSLAIGASILEDGDFSFYVTASSGAVRSSAGVPMAERLDSLAQADAYFKYKPIVRMRLVSTSLEYDVCLSTLLPDVELYFSEHIKAVNISAGKRVSLTAAGCKSSACEDDEVLWRLLASNFTDAGHLQVTLDPKIPFKATLHASKLPPRLSGTRARPMRTGARLQVLVDEGLFEDRGVWIQENITIELPPLPPPPPPANCSDYSSCPEYYVVRDNASEIRCALRDECTIADNMTCCEIVITTTTTTVTFTTVTSTRTFTDFPYWMLVGNDTNNSVARDFAVEDRRMYEEEVYVPVPRFETRILSIYQVFGNEELPVPIDVCETRYEDPSNLSVRIYAPFKVKSEVGGQLRPVRFEILVPTTSVQDPLYNMPGAVGRIYFTHDTKVPQLYVPECYPPDFFDATTPEESIVLRFDEAVQAGEGFFELWDEADASGPKIRVDVAQLAKTYLGFPGRKLISGRSVSIVPTLLCEGKAPCPQFEYGSTYFLATSKQGVLRDALDNPLPQFSTNGTWRFAPIVNITAAPEVIQEDAVSVALEEVEIVGDKSSTFVLGPLVAVGYLHFTQRVRANPNFAWTPLMIEFCGQDFDCSNEELISLDDNETWTTSSALVTFGEGFNRSTGLEYGILQFKYHLDFSTVPAGRYRATLLAGSVLGASPGPLSHYIFYFDTGPLPAVRLPRPLLLDGGYFPVADAVDVPASTRIVMYFDEEVIAGSGYIRLCADAETQEENMTGCGLGKFADASPAVASIKDTVVERRKVTIKLAKDLAFGQTLFVQIDAGLVRSARTNAPSEFIGGANWSFKVAEGDTEPPRADFILGAAFRHSEVKISFSEAIQFTFAAGNQGPVPMVEAESGLRVMAHGVISGNVLTIQSSWEGGMTYSAHEATSVIADFAGNMALPLERTLKAPEEYVNFTISSDAESPVATMMPSGGEVDLHEVFWVELDEATTALPGGRVTLSSRPQSCGVTCGERKVVLNRTVTSLRSATLEVDGRLQTRYQIQPDEPLLPGINYTLLFTSGSFADLAENVLLENLMVEVTSFLRKDIKAPRLVAASIGGGGSPGNNFDQNSELPASARGLELFFSESVQMAHPPEQSSMRLEPSSGESRCSSQGACSAGANCRSPCGYTPASTVLPIPNSVIQVSGARAFVPAADLPQLESGRGYQLRWLSGLFTDLAGNSLMNSTRAFETIEGGLDDSDRQNFSYPVRDSEIVLISVRPGSGDRMVSQSASLKLEFAEDVKAGPGSFKLVPTVSQVSGITPSEVSMLAKSCHFEGSTVTCIPPVLLQLGASYSVVYTTAAMLDAQDEAIGMGPNGRSPSFTVIDVDIDPPLLLSVGPSGQMPPRTLSRRLSAEGGLWKLPKPKMFAARGALLTLNFTEEVQAGVGDLIILDCSPGDTALCFDGTSEHYEDLEVMRINVSGADGQSKLLFQGLSVLVVTENLKPGSLHAIRTDSRGTFRDKVGNSLLSVSSGFEFWVQPDDARPLASFLQVPSNNSIAPPNTNITIYFSELVQ</sequence>
<feature type="non-terminal residue" evidence="3">
    <location>
        <position position="1549"/>
    </location>
</feature>
<comment type="caution">
    <text evidence="3">The sequence shown here is derived from an EMBL/GenBank/DDBJ whole genome shotgun (WGS) entry which is preliminary data.</text>
</comment>
<feature type="non-terminal residue" evidence="3">
    <location>
        <position position="1"/>
    </location>
</feature>
<dbReference type="EMBL" id="CAJNNW010037256">
    <property type="protein sequence ID" value="CAE8740405.1"/>
    <property type="molecule type" value="Genomic_DNA"/>
</dbReference>